<keyword evidence="1" id="KW-0175">Coiled coil</keyword>
<accession>A0ABY3BBU3</accession>
<sequence length="92" mass="11038">MIEKETSEERYNRLKRERVKLMRALEVYTEIIEMVIKHHQYHADSALYTVETEKALALLNELRYKTSAELIIVKLKLGRMLYQFKKFSDSVD</sequence>
<evidence type="ECO:0000313" key="3">
    <source>
        <dbReference type="Proteomes" id="UP000319219"/>
    </source>
</evidence>
<protein>
    <submittedName>
        <fullName evidence="2">Uncharacterized protein</fullName>
    </submittedName>
</protein>
<evidence type="ECO:0000313" key="2">
    <source>
        <dbReference type="EMBL" id="TQS00369.1"/>
    </source>
</evidence>
<organism evidence="2 3">
    <name type="scientific">Paenibacillus ottowii</name>
    <dbReference type="NCBI Taxonomy" id="2315729"/>
    <lineage>
        <taxon>Bacteria</taxon>
        <taxon>Bacillati</taxon>
        <taxon>Bacillota</taxon>
        <taxon>Bacilli</taxon>
        <taxon>Bacillales</taxon>
        <taxon>Paenibacillaceae</taxon>
        <taxon>Paenibacillus</taxon>
    </lineage>
</organism>
<gene>
    <name evidence="2" type="ORF">FKV70_06225</name>
</gene>
<dbReference type="Proteomes" id="UP000319219">
    <property type="component" value="Unassembled WGS sequence"/>
</dbReference>
<proteinExistence type="predicted"/>
<dbReference type="RefSeq" id="WP_142612132.1">
    <property type="nucleotide sequence ID" value="NZ_VIJZ01000002.1"/>
</dbReference>
<comment type="caution">
    <text evidence="2">The sequence shown here is derived from an EMBL/GenBank/DDBJ whole genome shotgun (WGS) entry which is preliminary data.</text>
</comment>
<reference evidence="2 3" key="1">
    <citation type="submission" date="2019-07" db="EMBL/GenBank/DDBJ databases">
        <title>Paenibacillus ottowii sp. nov. isolated from a fermentation system processing bovine manure.</title>
        <authorList>
            <person name="Velazquez L.F."/>
            <person name="Rajbanshi S."/>
            <person name="Guan S."/>
            <person name="Hinchee M."/>
            <person name="Welsh A."/>
        </authorList>
    </citation>
    <scope>NUCLEOTIDE SEQUENCE [LARGE SCALE GENOMIC DNA]</scope>
    <source>
        <strain evidence="2 3">MS2379</strain>
    </source>
</reference>
<keyword evidence="3" id="KW-1185">Reference proteome</keyword>
<feature type="coiled-coil region" evidence="1">
    <location>
        <begin position="4"/>
        <end position="31"/>
    </location>
</feature>
<evidence type="ECO:0000256" key="1">
    <source>
        <dbReference type="SAM" id="Coils"/>
    </source>
</evidence>
<name>A0ABY3BBU3_9BACL</name>
<dbReference type="EMBL" id="VIJZ01000002">
    <property type="protein sequence ID" value="TQS00369.1"/>
    <property type="molecule type" value="Genomic_DNA"/>
</dbReference>